<feature type="signal peptide" evidence="2">
    <location>
        <begin position="1"/>
        <end position="18"/>
    </location>
</feature>
<dbReference type="EMBL" id="JALNTZ010000004">
    <property type="protein sequence ID" value="KAJ3653770.1"/>
    <property type="molecule type" value="Genomic_DNA"/>
</dbReference>
<feature type="chain" id="PRO_5041339873" evidence="2">
    <location>
        <begin position="19"/>
        <end position="197"/>
    </location>
</feature>
<proteinExistence type="predicted"/>
<feature type="transmembrane region" description="Helical" evidence="1">
    <location>
        <begin position="164"/>
        <end position="185"/>
    </location>
</feature>
<evidence type="ECO:0000256" key="2">
    <source>
        <dbReference type="SAM" id="SignalP"/>
    </source>
</evidence>
<dbReference type="Proteomes" id="UP001168821">
    <property type="component" value="Unassembled WGS sequence"/>
</dbReference>
<keyword evidence="2" id="KW-0732">Signal</keyword>
<comment type="caution">
    <text evidence="3">The sequence shown here is derived from an EMBL/GenBank/DDBJ whole genome shotgun (WGS) entry which is preliminary data.</text>
</comment>
<accession>A0AA38ID08</accession>
<dbReference type="AlphaFoldDB" id="A0AA38ID08"/>
<keyword evidence="1" id="KW-1133">Transmembrane helix</keyword>
<sequence length="197" mass="22562">MNLFLPLLLLLTANYACSFDCYFTNFDDLKTLDKNAETVIKDCEDHIVNNIGFIRRPKKPSFLWKALEDDPEIKNSMLSWNMNHRCYTLSFKAQFENTTEDVRIQLCDYKDNCEHFFGRVKGLDLLVVTNITCVECFGNLCNTKDAEEKEEVFYEETSSYRRNLSIGAGGCGVVGGIGTLIRLLCYRKSKNSKSVNV</sequence>
<protein>
    <submittedName>
        <fullName evidence="3">Uncharacterized protein</fullName>
    </submittedName>
</protein>
<gene>
    <name evidence="3" type="ORF">Zmor_013005</name>
</gene>
<keyword evidence="4" id="KW-1185">Reference proteome</keyword>
<evidence type="ECO:0000256" key="1">
    <source>
        <dbReference type="SAM" id="Phobius"/>
    </source>
</evidence>
<evidence type="ECO:0000313" key="3">
    <source>
        <dbReference type="EMBL" id="KAJ3653770.1"/>
    </source>
</evidence>
<name>A0AA38ID08_9CUCU</name>
<evidence type="ECO:0000313" key="4">
    <source>
        <dbReference type="Proteomes" id="UP001168821"/>
    </source>
</evidence>
<organism evidence="3 4">
    <name type="scientific">Zophobas morio</name>
    <dbReference type="NCBI Taxonomy" id="2755281"/>
    <lineage>
        <taxon>Eukaryota</taxon>
        <taxon>Metazoa</taxon>
        <taxon>Ecdysozoa</taxon>
        <taxon>Arthropoda</taxon>
        <taxon>Hexapoda</taxon>
        <taxon>Insecta</taxon>
        <taxon>Pterygota</taxon>
        <taxon>Neoptera</taxon>
        <taxon>Endopterygota</taxon>
        <taxon>Coleoptera</taxon>
        <taxon>Polyphaga</taxon>
        <taxon>Cucujiformia</taxon>
        <taxon>Tenebrionidae</taxon>
        <taxon>Zophobas</taxon>
    </lineage>
</organism>
<reference evidence="3" key="1">
    <citation type="journal article" date="2023" name="G3 (Bethesda)">
        <title>Whole genome assemblies of Zophobas morio and Tenebrio molitor.</title>
        <authorList>
            <person name="Kaur S."/>
            <person name="Stinson S.A."/>
            <person name="diCenzo G.C."/>
        </authorList>
    </citation>
    <scope>NUCLEOTIDE SEQUENCE</scope>
    <source>
        <strain evidence="3">QUZm001</strain>
    </source>
</reference>
<keyword evidence="1" id="KW-0472">Membrane</keyword>
<keyword evidence="1" id="KW-0812">Transmembrane</keyword>